<feature type="domain" description="SMP-LTD" evidence="8">
    <location>
        <begin position="96"/>
        <end position="303"/>
    </location>
</feature>
<feature type="compositionally biased region" description="Polar residues" evidence="6">
    <location>
        <begin position="359"/>
        <end position="373"/>
    </location>
</feature>
<evidence type="ECO:0000313" key="10">
    <source>
        <dbReference type="Proteomes" id="UP001491310"/>
    </source>
</evidence>
<dbReference type="PROSITE" id="PS50004">
    <property type="entry name" value="C2"/>
    <property type="match status" value="1"/>
</dbReference>
<dbReference type="SUPFAM" id="SSF49562">
    <property type="entry name" value="C2 domain (Calcium/lipid-binding domain, CaLB)"/>
    <property type="match status" value="1"/>
</dbReference>
<evidence type="ECO:0000256" key="1">
    <source>
        <dbReference type="ARBA" id="ARBA00004370"/>
    </source>
</evidence>
<keyword evidence="2" id="KW-0813">Transport</keyword>
<dbReference type="CDD" id="cd00030">
    <property type="entry name" value="C2"/>
    <property type="match status" value="1"/>
</dbReference>
<evidence type="ECO:0000256" key="2">
    <source>
        <dbReference type="ARBA" id="ARBA00022448"/>
    </source>
</evidence>
<keyword evidence="10" id="KW-1185">Reference proteome</keyword>
<feature type="region of interest" description="Disordered" evidence="6">
    <location>
        <begin position="445"/>
        <end position="561"/>
    </location>
</feature>
<keyword evidence="3" id="KW-0445">Lipid transport</keyword>
<keyword evidence="4" id="KW-0446">Lipid-binding</keyword>
<gene>
    <name evidence="9" type="ORF">WJX75_004560</name>
</gene>
<proteinExistence type="predicted"/>
<dbReference type="Proteomes" id="UP001491310">
    <property type="component" value="Unassembled WGS sequence"/>
</dbReference>
<keyword evidence="5" id="KW-0472">Membrane</keyword>
<comment type="subcellular location">
    <subcellularLocation>
        <location evidence="1">Membrane</location>
    </subcellularLocation>
</comment>
<dbReference type="Gene3D" id="2.60.40.150">
    <property type="entry name" value="C2 domain"/>
    <property type="match status" value="1"/>
</dbReference>
<sequence>MRFLNTALGVGIRVLGACTKTAASVSHFIISKVIGAGGSVTIQSLLLASNACFLYAGIKAWKRSRFAATVRLLTDLDEDGLKYVMKNLPSWVKFSDYERAKFLNDALQMLWPAFDTALCNLIKDELEPYMRDFSPAVVSGMYFERLSFGLVPMSILGVRIVPSFHANQHVSIELDVDVRWAGEPDVLLKLEPSTKWILNAVKIGKLKVLPAVNMTPVMAVRMRQVQISAIMRVSLSPVLDDLPFIGGISLSLMAQPYIDFDLRLVAGPDIMSVPALSSYLQASLMDVFIDQMIWPRVAQIPFMMPSSDEHEIAAPHGILTVQVIEAKLPQRLSRLRRVEKPLDPYTCLAVRPHSGPVDTGTQSASTSGKQGTTHPHWREAFHLCVGSTEQVLEVVVVHASGSNGDHVADVPLGRVDIPIKEIMREAARPRGMRLASAAKIAYKLRQASQRARDRVAEKRAGNHLRRESEPASTPGIGEAEELQPDLRSDSAPATSAPFSSEAPAGGSGAGKPPKCPPGSWRSHSDSTRAARKSAAKSYKRSLSDEHIRSPVSTVTEEEQDAGHLEAISAPVPQSSPGASPTGKKCHEGLVEALDSPQACPSGSAMGWAVNAMSIDGEERHPDDVINPSPSRMMPSLPTHTPNRTAHEAALAACAEEGAWLPLLPVNAHGGINAAPESFFPTLPSLSTLVEDATEGFSNLFIRTPPDRRSSDDTEDGPTGSSPRQQALSPGDSGGEDYASDSELPSTSAQAAKSNHSSLSLFDWHQTDTEQPKGRFRRRFSLWRDSPTSGSSKAPASEAPAAKARQMASARLIKRSSGGRSARLRRSKLGVAGAIRLQLSFHPISDKPLPYRYPDKMMARKPEGERAAEGEGSSAAAPVPVRQPRVLGCLAVMLLASSITEVKLGVPAVSIRLGLQTHRTQLATGTPSGRCEWNYRCCFALELPTLYDDIKVSIGDATKTLASRIWENWIPFGSETVESEISVVASARLPLADIFSAGKASGTWKLMRPDKLGQVRPCGHVSMRCAWLPAI</sequence>
<dbReference type="PANTHER" id="PTHR10774">
    <property type="entry name" value="EXTENDED SYNAPTOTAGMIN-RELATED"/>
    <property type="match status" value="1"/>
</dbReference>
<comment type="caution">
    <text evidence="9">The sequence shown here is derived from an EMBL/GenBank/DDBJ whole genome shotgun (WGS) entry which is preliminary data.</text>
</comment>
<feature type="region of interest" description="Disordered" evidence="6">
    <location>
        <begin position="698"/>
        <end position="824"/>
    </location>
</feature>
<reference evidence="9 10" key="1">
    <citation type="journal article" date="2024" name="Nat. Commun.">
        <title>Phylogenomics reveals the evolutionary origins of lichenization in chlorophyte algae.</title>
        <authorList>
            <person name="Puginier C."/>
            <person name="Libourel C."/>
            <person name="Otte J."/>
            <person name="Skaloud P."/>
            <person name="Haon M."/>
            <person name="Grisel S."/>
            <person name="Petersen M."/>
            <person name="Berrin J.G."/>
            <person name="Delaux P.M."/>
            <person name="Dal Grande F."/>
            <person name="Keller J."/>
        </authorList>
    </citation>
    <scope>NUCLEOTIDE SEQUENCE [LARGE SCALE GENOMIC DNA]</scope>
    <source>
        <strain evidence="9 10">SAG 216-7</strain>
    </source>
</reference>
<feature type="region of interest" description="Disordered" evidence="6">
    <location>
        <begin position="349"/>
        <end position="374"/>
    </location>
</feature>
<dbReference type="PANTHER" id="PTHR10774:SF190">
    <property type="entry name" value="C2 CALCIUM_LIPID-BINDING ENDONUCLEASE_EXONUCLEASE_PHOSPHATASE-RELATED"/>
    <property type="match status" value="1"/>
</dbReference>
<accession>A0ABR2YJ91</accession>
<feature type="compositionally biased region" description="Basic and acidic residues" evidence="6">
    <location>
        <begin position="450"/>
        <end position="469"/>
    </location>
</feature>
<protein>
    <recommendedName>
        <fullName evidence="11">C2 domain-containing protein</fullName>
    </recommendedName>
</protein>
<dbReference type="InterPro" id="IPR000008">
    <property type="entry name" value="C2_dom"/>
</dbReference>
<feature type="compositionally biased region" description="Low complexity" evidence="6">
    <location>
        <begin position="495"/>
        <end position="504"/>
    </location>
</feature>
<dbReference type="Pfam" id="PF00168">
    <property type="entry name" value="C2"/>
    <property type="match status" value="1"/>
</dbReference>
<dbReference type="SMART" id="SM00239">
    <property type="entry name" value="C2"/>
    <property type="match status" value="1"/>
</dbReference>
<evidence type="ECO:0000256" key="5">
    <source>
        <dbReference type="ARBA" id="ARBA00023136"/>
    </source>
</evidence>
<dbReference type="InterPro" id="IPR035892">
    <property type="entry name" value="C2_domain_sf"/>
</dbReference>
<feature type="compositionally biased region" description="Low complexity" evidence="6">
    <location>
        <begin position="790"/>
        <end position="803"/>
    </location>
</feature>
<dbReference type="EMBL" id="JALJOT010000010">
    <property type="protein sequence ID" value="KAK9906587.1"/>
    <property type="molecule type" value="Genomic_DNA"/>
</dbReference>
<organism evidence="9 10">
    <name type="scientific">Coccomyxa subellipsoidea</name>
    <dbReference type="NCBI Taxonomy" id="248742"/>
    <lineage>
        <taxon>Eukaryota</taxon>
        <taxon>Viridiplantae</taxon>
        <taxon>Chlorophyta</taxon>
        <taxon>core chlorophytes</taxon>
        <taxon>Trebouxiophyceae</taxon>
        <taxon>Trebouxiophyceae incertae sedis</taxon>
        <taxon>Coccomyxaceae</taxon>
        <taxon>Coccomyxa</taxon>
    </lineage>
</organism>
<evidence type="ECO:0000256" key="6">
    <source>
        <dbReference type="SAM" id="MobiDB-lite"/>
    </source>
</evidence>
<dbReference type="InterPro" id="IPR031468">
    <property type="entry name" value="SMP_LBD"/>
</dbReference>
<dbReference type="PROSITE" id="PS51847">
    <property type="entry name" value="SMP"/>
    <property type="match status" value="1"/>
</dbReference>
<dbReference type="CDD" id="cd21677">
    <property type="entry name" value="SMP_SYT"/>
    <property type="match status" value="1"/>
</dbReference>
<evidence type="ECO:0000313" key="9">
    <source>
        <dbReference type="EMBL" id="KAK9906587.1"/>
    </source>
</evidence>
<evidence type="ECO:0000256" key="3">
    <source>
        <dbReference type="ARBA" id="ARBA00023055"/>
    </source>
</evidence>
<feature type="compositionally biased region" description="Basic residues" evidence="6">
    <location>
        <begin position="529"/>
        <end position="539"/>
    </location>
</feature>
<evidence type="ECO:0000256" key="4">
    <source>
        <dbReference type="ARBA" id="ARBA00023121"/>
    </source>
</evidence>
<feature type="compositionally biased region" description="Polar residues" evidence="6">
    <location>
        <begin position="742"/>
        <end position="759"/>
    </location>
</feature>
<dbReference type="InterPro" id="IPR045050">
    <property type="entry name" value="Synaptotagmin_plant"/>
</dbReference>
<feature type="domain" description="C2" evidence="7">
    <location>
        <begin position="296"/>
        <end position="432"/>
    </location>
</feature>
<evidence type="ECO:0000259" key="7">
    <source>
        <dbReference type="PROSITE" id="PS50004"/>
    </source>
</evidence>
<evidence type="ECO:0000259" key="8">
    <source>
        <dbReference type="PROSITE" id="PS51847"/>
    </source>
</evidence>
<evidence type="ECO:0008006" key="11">
    <source>
        <dbReference type="Google" id="ProtNLM"/>
    </source>
</evidence>
<name>A0ABR2YJ91_9CHLO</name>
<feature type="compositionally biased region" description="Polar residues" evidence="6">
    <location>
        <begin position="718"/>
        <end position="727"/>
    </location>
</feature>